<dbReference type="InterPro" id="IPR000415">
    <property type="entry name" value="Nitroreductase-like"/>
</dbReference>
<dbReference type="RefSeq" id="WP_021725623.1">
    <property type="nucleotide sequence ID" value="NZ_AWEZ01000029.1"/>
</dbReference>
<dbReference type="PATRIC" id="fig|1125712.3.peg.757"/>
<evidence type="ECO:0000313" key="2">
    <source>
        <dbReference type="EMBL" id="ERL09537.1"/>
    </source>
</evidence>
<proteinExistence type="predicted"/>
<name>U2V2E2_9ACTN</name>
<organism evidence="2 3">
    <name type="scientific">Olsenella profusa F0195</name>
    <dbReference type="NCBI Taxonomy" id="1125712"/>
    <lineage>
        <taxon>Bacteria</taxon>
        <taxon>Bacillati</taxon>
        <taxon>Actinomycetota</taxon>
        <taxon>Coriobacteriia</taxon>
        <taxon>Coriobacteriales</taxon>
        <taxon>Atopobiaceae</taxon>
        <taxon>Olsenella</taxon>
    </lineage>
</organism>
<dbReference type="OrthoDB" id="8156917at2"/>
<dbReference type="Gene3D" id="3.40.109.10">
    <property type="entry name" value="NADH Oxidase"/>
    <property type="match status" value="1"/>
</dbReference>
<dbReference type="GO" id="GO:0016491">
    <property type="term" value="F:oxidoreductase activity"/>
    <property type="evidence" value="ECO:0007669"/>
    <property type="project" value="InterPro"/>
</dbReference>
<dbReference type="InterPro" id="IPR029478">
    <property type="entry name" value="TM1586_NiRdase"/>
</dbReference>
<accession>U2V2E2</accession>
<sequence length="178" mass="19424">MDLIDAIRARRSVRTFDGTSLGPALLGELSDYAGSLENPFHIPIEFRVLDADEHGLSSPVILGARTYVAAKVVRQPHAEEAFGYAFERLILHATSLGLGTVWLAGTIDRPAFERAMEVGEDEVMPAVSPIGHAAPKRSVRESAMRRALRSDGRMAFGELFFENDFSSPLPMNEGGLNL</sequence>
<gene>
    <name evidence="2" type="ORF">HMPREF1316_1659</name>
</gene>
<comment type="caution">
    <text evidence="2">The sequence shown here is derived from an EMBL/GenBank/DDBJ whole genome shotgun (WGS) entry which is preliminary data.</text>
</comment>
<dbReference type="Proteomes" id="UP000016638">
    <property type="component" value="Unassembled WGS sequence"/>
</dbReference>
<evidence type="ECO:0000313" key="3">
    <source>
        <dbReference type="Proteomes" id="UP000016638"/>
    </source>
</evidence>
<dbReference type="Pfam" id="PF14512">
    <property type="entry name" value="TM1586_NiRdase"/>
    <property type="match status" value="1"/>
</dbReference>
<dbReference type="AlphaFoldDB" id="U2V2E2"/>
<dbReference type="STRING" id="1125712.HMPREF1316_1659"/>
<evidence type="ECO:0000259" key="1">
    <source>
        <dbReference type="Pfam" id="PF14512"/>
    </source>
</evidence>
<feature type="domain" description="Putative nitroreductase TM1586" evidence="1">
    <location>
        <begin position="2"/>
        <end position="140"/>
    </location>
</feature>
<dbReference type="SUPFAM" id="SSF55469">
    <property type="entry name" value="FMN-dependent nitroreductase-like"/>
    <property type="match status" value="1"/>
</dbReference>
<reference evidence="2 3" key="1">
    <citation type="submission" date="2013-08" db="EMBL/GenBank/DDBJ databases">
        <authorList>
            <person name="Durkin A.S."/>
            <person name="Haft D.R."/>
            <person name="McCorrison J."/>
            <person name="Torralba M."/>
            <person name="Gillis M."/>
            <person name="Haft D.H."/>
            <person name="Methe B."/>
            <person name="Sutton G."/>
            <person name="Nelson K.E."/>
        </authorList>
    </citation>
    <scope>NUCLEOTIDE SEQUENCE [LARGE SCALE GENOMIC DNA]</scope>
    <source>
        <strain evidence="2 3">F0195</strain>
    </source>
</reference>
<dbReference type="eggNOG" id="COG0778">
    <property type="taxonomic scope" value="Bacteria"/>
</dbReference>
<keyword evidence="3" id="KW-1185">Reference proteome</keyword>
<protein>
    <submittedName>
        <fullName evidence="2">Nitroreductase domain protein</fullName>
    </submittedName>
</protein>
<dbReference type="EMBL" id="AWEZ01000029">
    <property type="protein sequence ID" value="ERL09537.1"/>
    <property type="molecule type" value="Genomic_DNA"/>
</dbReference>